<name>A0AAV2CU41_9ROSI</name>
<organism evidence="1 2">
    <name type="scientific">Linum trigynum</name>
    <dbReference type="NCBI Taxonomy" id="586398"/>
    <lineage>
        <taxon>Eukaryota</taxon>
        <taxon>Viridiplantae</taxon>
        <taxon>Streptophyta</taxon>
        <taxon>Embryophyta</taxon>
        <taxon>Tracheophyta</taxon>
        <taxon>Spermatophyta</taxon>
        <taxon>Magnoliopsida</taxon>
        <taxon>eudicotyledons</taxon>
        <taxon>Gunneridae</taxon>
        <taxon>Pentapetalae</taxon>
        <taxon>rosids</taxon>
        <taxon>fabids</taxon>
        <taxon>Malpighiales</taxon>
        <taxon>Linaceae</taxon>
        <taxon>Linum</taxon>
    </lineage>
</organism>
<gene>
    <name evidence="1" type="ORF">LTRI10_LOCUS6826</name>
</gene>
<dbReference type="Proteomes" id="UP001497516">
    <property type="component" value="Chromosome 10"/>
</dbReference>
<evidence type="ECO:0000313" key="1">
    <source>
        <dbReference type="EMBL" id="CAL1359333.1"/>
    </source>
</evidence>
<accession>A0AAV2CU41</accession>
<dbReference type="EMBL" id="OZ034814">
    <property type="protein sequence ID" value="CAL1359333.1"/>
    <property type="molecule type" value="Genomic_DNA"/>
</dbReference>
<evidence type="ECO:0000313" key="2">
    <source>
        <dbReference type="Proteomes" id="UP001497516"/>
    </source>
</evidence>
<proteinExistence type="predicted"/>
<protein>
    <submittedName>
        <fullName evidence="1">Uncharacterized protein</fullName>
    </submittedName>
</protein>
<keyword evidence="2" id="KW-1185">Reference proteome</keyword>
<reference evidence="1 2" key="1">
    <citation type="submission" date="2024-04" db="EMBL/GenBank/DDBJ databases">
        <authorList>
            <person name="Fracassetti M."/>
        </authorList>
    </citation>
    <scope>NUCLEOTIDE SEQUENCE [LARGE SCALE GENOMIC DNA]</scope>
</reference>
<sequence length="164" mass="18926">MARSRPSWGWQSILYGRQLLEMGLRWQVGNGRSTSLLHTNWIPGLQLDRPHYNPLILPEGGDPSVAEVICEGEGRWFDDKLSQWFEPSTCRAIKVIPFPRQNVADKLIWHNTAAGVLLLKSAYHLAVELDRRRGGWRSSVSWMDKPSWIRLWEAKIPPKLKVFV</sequence>
<dbReference type="AlphaFoldDB" id="A0AAV2CU41"/>